<keyword evidence="1" id="KW-0808">Transferase</keyword>
<dbReference type="InterPro" id="IPR017441">
    <property type="entry name" value="Protein_kinase_ATP_BS"/>
</dbReference>
<evidence type="ECO:0000256" key="2">
    <source>
        <dbReference type="ARBA" id="ARBA00022741"/>
    </source>
</evidence>
<dbReference type="SUPFAM" id="SSF56436">
    <property type="entry name" value="C-type lectin-like"/>
    <property type="match status" value="1"/>
</dbReference>
<dbReference type="InterPro" id="IPR008271">
    <property type="entry name" value="Ser/Thr_kinase_AS"/>
</dbReference>
<dbReference type="PROSITE" id="PS00108">
    <property type="entry name" value="PROTEIN_KINASE_ST"/>
    <property type="match status" value="1"/>
</dbReference>
<proteinExistence type="predicted"/>
<evidence type="ECO:0000313" key="8">
    <source>
        <dbReference type="EMBL" id="MBO1319887.1"/>
    </source>
</evidence>
<name>A0A8J7Q8W8_9BACT</name>
<feature type="region of interest" description="Disordered" evidence="6">
    <location>
        <begin position="367"/>
        <end position="414"/>
    </location>
</feature>
<keyword evidence="4 5" id="KW-0067">ATP-binding</keyword>
<reference evidence="8" key="1">
    <citation type="submission" date="2021-03" db="EMBL/GenBank/DDBJ databases">
        <authorList>
            <person name="Wang G."/>
        </authorList>
    </citation>
    <scope>NUCLEOTIDE SEQUENCE</scope>
    <source>
        <strain evidence="8">KCTC 12899</strain>
    </source>
</reference>
<dbReference type="InterPro" id="IPR042095">
    <property type="entry name" value="SUMF_sf"/>
</dbReference>
<accession>A0A8J7Q8W8</accession>
<organism evidence="8 9">
    <name type="scientific">Acanthopleuribacter pedis</name>
    <dbReference type="NCBI Taxonomy" id="442870"/>
    <lineage>
        <taxon>Bacteria</taxon>
        <taxon>Pseudomonadati</taxon>
        <taxon>Acidobacteriota</taxon>
        <taxon>Holophagae</taxon>
        <taxon>Acanthopleuribacterales</taxon>
        <taxon>Acanthopleuribacteraceae</taxon>
        <taxon>Acanthopleuribacter</taxon>
    </lineage>
</organism>
<dbReference type="InterPro" id="IPR016187">
    <property type="entry name" value="CTDL_fold"/>
</dbReference>
<keyword evidence="2 5" id="KW-0547">Nucleotide-binding</keyword>
<evidence type="ECO:0000313" key="9">
    <source>
        <dbReference type="Proteomes" id="UP000664417"/>
    </source>
</evidence>
<keyword evidence="9" id="KW-1185">Reference proteome</keyword>
<dbReference type="Gene3D" id="3.30.200.20">
    <property type="entry name" value="Phosphorylase Kinase, domain 1"/>
    <property type="match status" value="1"/>
</dbReference>
<evidence type="ECO:0000256" key="1">
    <source>
        <dbReference type="ARBA" id="ARBA00022679"/>
    </source>
</evidence>
<dbReference type="Gene3D" id="1.10.510.10">
    <property type="entry name" value="Transferase(Phosphotransferase) domain 1"/>
    <property type="match status" value="1"/>
</dbReference>
<feature type="binding site" evidence="5">
    <location>
        <position position="43"/>
    </location>
    <ligand>
        <name>ATP</name>
        <dbReference type="ChEBI" id="CHEBI:30616"/>
    </ligand>
</feature>
<comment type="caution">
    <text evidence="8">The sequence shown here is derived from an EMBL/GenBank/DDBJ whole genome shotgun (WGS) entry which is preliminary data.</text>
</comment>
<dbReference type="PANTHER" id="PTHR43289">
    <property type="entry name" value="MITOGEN-ACTIVATED PROTEIN KINASE KINASE KINASE 20-RELATED"/>
    <property type="match status" value="1"/>
</dbReference>
<dbReference type="GO" id="GO:0005524">
    <property type="term" value="F:ATP binding"/>
    <property type="evidence" value="ECO:0007669"/>
    <property type="project" value="UniProtKB-UniRule"/>
</dbReference>
<dbReference type="Gene3D" id="3.90.1580.10">
    <property type="entry name" value="paralog of FGE (formylglycine-generating enzyme)"/>
    <property type="match status" value="1"/>
</dbReference>
<dbReference type="AlphaFoldDB" id="A0A8J7Q8W8"/>
<sequence length="800" mass="89460">MSDSAKTQEFIGRYLVRDFVGQGSMGAVLLGFDPHLRRDVAIKTINTRLTKYSQDPTNFRQRFDVESQVNSRLNHPNIVGIYDFGMHNSDPFLVMEFIPGRPLDALFPVVPKIPLRSRVFLLEQIASGLDHAHAQGVIHRDIKPANILVTDQFEAKIVDFGLARLKDSNMTTTGVFLGTPSYAGPEQITGTGVSAASDLFSFGIIAFQLLFGKRPFPGDTLNSILYHLVHSDPDLQIPRLTRDTETEVLQAAFEKMLAKKPEDRYRTASEFVAQLIRGFGPSLKALPLASGPLSDFLPKAPSNTAKQPPQAVEYGDGSHSTVTKTIYLNPYYNETNWWVAHWQKLVAAGSVLLFLVMVLYLGMSGTKNEPGQPVPNEPPAARVAADAEPEMENATTFEPEGTVAETEPAQEPAQQQDVFQQSFLTHIDEGNLVQAEIAALKLKTLGADTTTHFVLLDAMRNLDANEQKTNEALARKLTMQVQFRDAQKRGDYRLLKLLHDDYRNRWPNDKVVIDTWAAAVETVRAEYGKKAESIHENLKFALARHKRDEAQDLLNQLSETDVYSPLEIQVYQQKINRIYTNPLGMVFLRVEPGTFRMGSDRDSRDAAKHMVTISKPFLMSAYEVTQAQYRAVMGGSAAARFAGDNRPVENLSYEQVLNFLDTLNHREEGYVYRLPTEAEWEYACRAGTDSEVYLDTGVTVAAANIKESEIKETTPVGAYPPNPWGFYDMYGNVSEWCLDIFQPYSGKKRIDPLVAGEGVRVIRGGSFDTPAQEIASGMRAQRTRRVKLRTVGFRLVRAPL</sequence>
<dbReference type="EMBL" id="JAFREP010000014">
    <property type="protein sequence ID" value="MBO1319887.1"/>
    <property type="molecule type" value="Genomic_DNA"/>
</dbReference>
<dbReference type="PROSITE" id="PS00107">
    <property type="entry name" value="PROTEIN_KINASE_ATP"/>
    <property type="match status" value="1"/>
</dbReference>
<dbReference type="CDD" id="cd14014">
    <property type="entry name" value="STKc_PknB_like"/>
    <property type="match status" value="1"/>
</dbReference>
<dbReference type="GO" id="GO:0004674">
    <property type="term" value="F:protein serine/threonine kinase activity"/>
    <property type="evidence" value="ECO:0007669"/>
    <property type="project" value="TreeGrafter"/>
</dbReference>
<dbReference type="Pfam" id="PF03781">
    <property type="entry name" value="FGE-sulfatase"/>
    <property type="match status" value="1"/>
</dbReference>
<dbReference type="InterPro" id="IPR011009">
    <property type="entry name" value="Kinase-like_dom_sf"/>
</dbReference>
<evidence type="ECO:0000256" key="4">
    <source>
        <dbReference type="ARBA" id="ARBA00022840"/>
    </source>
</evidence>
<dbReference type="InterPro" id="IPR000719">
    <property type="entry name" value="Prot_kinase_dom"/>
</dbReference>
<dbReference type="InterPro" id="IPR005532">
    <property type="entry name" value="SUMF_dom"/>
</dbReference>
<dbReference type="PANTHER" id="PTHR43289:SF34">
    <property type="entry name" value="SERINE_THREONINE-PROTEIN KINASE YBDM-RELATED"/>
    <property type="match status" value="1"/>
</dbReference>
<evidence type="ECO:0000259" key="7">
    <source>
        <dbReference type="PROSITE" id="PS50011"/>
    </source>
</evidence>
<keyword evidence="3" id="KW-0418">Kinase</keyword>
<dbReference type="RefSeq" id="WP_207859838.1">
    <property type="nucleotide sequence ID" value="NZ_JAFREP010000014.1"/>
</dbReference>
<gene>
    <name evidence="8" type="ORF">J3U88_15530</name>
</gene>
<evidence type="ECO:0000256" key="5">
    <source>
        <dbReference type="PROSITE-ProRule" id="PRU10141"/>
    </source>
</evidence>
<feature type="domain" description="Protein kinase" evidence="7">
    <location>
        <begin position="14"/>
        <end position="276"/>
    </location>
</feature>
<dbReference type="Pfam" id="PF00069">
    <property type="entry name" value="Pkinase"/>
    <property type="match status" value="1"/>
</dbReference>
<dbReference type="Proteomes" id="UP000664417">
    <property type="component" value="Unassembled WGS sequence"/>
</dbReference>
<evidence type="ECO:0000256" key="3">
    <source>
        <dbReference type="ARBA" id="ARBA00022777"/>
    </source>
</evidence>
<dbReference type="SUPFAM" id="SSF56112">
    <property type="entry name" value="Protein kinase-like (PK-like)"/>
    <property type="match status" value="1"/>
</dbReference>
<dbReference type="SMART" id="SM00220">
    <property type="entry name" value="S_TKc"/>
    <property type="match status" value="1"/>
</dbReference>
<dbReference type="PROSITE" id="PS50011">
    <property type="entry name" value="PROTEIN_KINASE_DOM"/>
    <property type="match status" value="1"/>
</dbReference>
<evidence type="ECO:0000256" key="6">
    <source>
        <dbReference type="SAM" id="MobiDB-lite"/>
    </source>
</evidence>
<protein>
    <submittedName>
        <fullName evidence="8">SUMF1/EgtB/PvdO family nonheme iron enzyme</fullName>
    </submittedName>
</protein>